<evidence type="ECO:0000313" key="2">
    <source>
        <dbReference type="EMBL" id="MFC3848322.1"/>
    </source>
</evidence>
<gene>
    <name evidence="2" type="primary">pseF</name>
    <name evidence="2" type="ORF">ACFOPX_07325</name>
</gene>
<keyword evidence="3" id="KW-1185">Reference proteome</keyword>
<protein>
    <recommendedName>
        <fullName evidence="1">Pseudaminic acid cytidylyltransferase</fullName>
        <ecNumber evidence="1">2.7.7.81</ecNumber>
    </recommendedName>
</protein>
<dbReference type="EC" id="2.7.7.81" evidence="1"/>
<dbReference type="InterPro" id="IPR029044">
    <property type="entry name" value="Nucleotide-diphossugar_trans"/>
</dbReference>
<keyword evidence="2" id="KW-0808">Transferase</keyword>
<dbReference type="Proteomes" id="UP001595783">
    <property type="component" value="Unassembled WGS sequence"/>
</dbReference>
<dbReference type="InterPro" id="IPR003329">
    <property type="entry name" value="Cytidylyl_trans"/>
</dbReference>
<reference evidence="3" key="1">
    <citation type="journal article" date="2019" name="Int. J. Syst. Evol. Microbiol.">
        <title>The Global Catalogue of Microorganisms (GCM) 10K type strain sequencing project: providing services to taxonomists for standard genome sequencing and annotation.</title>
        <authorList>
            <consortium name="The Broad Institute Genomics Platform"/>
            <consortium name="The Broad Institute Genome Sequencing Center for Infectious Disease"/>
            <person name="Wu L."/>
            <person name="Ma J."/>
        </authorList>
    </citation>
    <scope>NUCLEOTIDE SEQUENCE [LARGE SCALE GENOMIC DNA]</scope>
    <source>
        <strain evidence="3">CCUG 53816</strain>
    </source>
</reference>
<organism evidence="2 3">
    <name type="scientific">Helicobacter baculiformis</name>
    <dbReference type="NCBI Taxonomy" id="427351"/>
    <lineage>
        <taxon>Bacteria</taxon>
        <taxon>Pseudomonadati</taxon>
        <taxon>Campylobacterota</taxon>
        <taxon>Epsilonproteobacteria</taxon>
        <taxon>Campylobacterales</taxon>
        <taxon>Helicobacteraceae</taxon>
        <taxon>Helicobacter</taxon>
    </lineage>
</organism>
<proteinExistence type="predicted"/>
<accession>A0ABV7ZIB5</accession>
<evidence type="ECO:0000313" key="3">
    <source>
        <dbReference type="Proteomes" id="UP001595783"/>
    </source>
</evidence>
<dbReference type="Gene3D" id="3.90.550.10">
    <property type="entry name" value="Spore Coat Polysaccharide Biosynthesis Protein SpsA, Chain A"/>
    <property type="match status" value="1"/>
</dbReference>
<dbReference type="NCBIfam" id="TIGR03584">
    <property type="entry name" value="PseF"/>
    <property type="match status" value="1"/>
</dbReference>
<keyword evidence="2" id="KW-0548">Nucleotidyltransferase</keyword>
<dbReference type="PANTHER" id="PTHR21485">
    <property type="entry name" value="HAD SUPERFAMILY MEMBERS CMAS AND KDSC"/>
    <property type="match status" value="1"/>
</dbReference>
<dbReference type="CDD" id="cd02513">
    <property type="entry name" value="CMP-NeuAc_Synthase"/>
    <property type="match status" value="1"/>
</dbReference>
<dbReference type="PANTHER" id="PTHR21485:SF6">
    <property type="entry name" value="N-ACYLNEURAMINATE CYTIDYLYLTRANSFERASE-RELATED"/>
    <property type="match status" value="1"/>
</dbReference>
<name>A0ABV7ZIB5_9HELI</name>
<comment type="caution">
    <text evidence="2">The sequence shown here is derived from an EMBL/GenBank/DDBJ whole genome shotgun (WGS) entry which is preliminary data.</text>
</comment>
<dbReference type="GO" id="GO:0016779">
    <property type="term" value="F:nucleotidyltransferase activity"/>
    <property type="evidence" value="ECO:0007669"/>
    <property type="project" value="UniProtKB-KW"/>
</dbReference>
<evidence type="ECO:0000256" key="1">
    <source>
        <dbReference type="NCBIfam" id="TIGR03584"/>
    </source>
</evidence>
<dbReference type="RefSeq" id="WP_104752284.1">
    <property type="nucleotide sequence ID" value="NZ_FZMF01000019.1"/>
</dbReference>
<dbReference type="Pfam" id="PF02348">
    <property type="entry name" value="CTP_transf_3"/>
    <property type="match status" value="1"/>
</dbReference>
<dbReference type="SUPFAM" id="SSF53448">
    <property type="entry name" value="Nucleotide-diphospho-sugar transferases"/>
    <property type="match status" value="1"/>
</dbReference>
<sequence length="230" mass="25605">MLALILARAQSKRIPQKNIYPFLGKPLITHVIETAINSRLFTQVVVSTDSQEIAQIARASGATTPFLRPANLADDFTPTLDVVAHAITTLQLPPTRMVCVLYGTSVLLQVCHIQEAIKALHNNPIYKYALALTPYASSPYRSFALTPEISPLFAQHLNARSQDLPPLYHDTGLFYMGQAKHFSQLEPLLAPHSFPIIVPHLHAQDIDTLEDLELAKLKYQLLRTHAQNPC</sequence>
<dbReference type="InterPro" id="IPR050793">
    <property type="entry name" value="CMP-NeuNAc_synthase"/>
</dbReference>
<dbReference type="EMBL" id="JBHRZO010000049">
    <property type="protein sequence ID" value="MFC3848322.1"/>
    <property type="molecule type" value="Genomic_DNA"/>
</dbReference>
<dbReference type="InterPro" id="IPR020039">
    <property type="entry name" value="PseF"/>
</dbReference>